<evidence type="ECO:0000256" key="2">
    <source>
        <dbReference type="ARBA" id="ARBA00023002"/>
    </source>
</evidence>
<dbReference type="PROSITE" id="PS51257">
    <property type="entry name" value="PROKAR_LIPOPROTEIN"/>
    <property type="match status" value="1"/>
</dbReference>
<dbReference type="Pfam" id="PF18312">
    <property type="entry name" value="ScsC_N"/>
    <property type="match status" value="1"/>
</dbReference>
<evidence type="ECO:0000256" key="4">
    <source>
        <dbReference type="ARBA" id="ARBA00023284"/>
    </source>
</evidence>
<dbReference type="GeneID" id="80817379"/>
<dbReference type="InterPro" id="IPR001853">
    <property type="entry name" value="DSBA-like_thioredoxin_dom"/>
</dbReference>
<reference evidence="7 8" key="1">
    <citation type="submission" date="2016-10" db="EMBL/GenBank/DDBJ databases">
        <authorList>
            <person name="Varghese N."/>
            <person name="Submissions S."/>
        </authorList>
    </citation>
    <scope>NUCLEOTIDE SEQUENCE [LARGE SCALE GENOMIC DNA]</scope>
    <source>
        <strain evidence="7 8">FF3</strain>
    </source>
</reference>
<dbReference type="PANTHER" id="PTHR13887">
    <property type="entry name" value="GLUTATHIONE S-TRANSFERASE KAPPA"/>
    <property type="match status" value="1"/>
</dbReference>
<dbReference type="PANTHER" id="PTHR13887:SF14">
    <property type="entry name" value="DISULFIDE BOND FORMATION PROTEIN D"/>
    <property type="match status" value="1"/>
</dbReference>
<evidence type="ECO:0000256" key="5">
    <source>
        <dbReference type="SAM" id="SignalP"/>
    </source>
</evidence>
<dbReference type="InterPro" id="IPR036249">
    <property type="entry name" value="Thioredoxin-like_sf"/>
</dbReference>
<dbReference type="InterPro" id="IPR013766">
    <property type="entry name" value="Thioredoxin_domain"/>
</dbReference>
<keyword evidence="3" id="KW-1015">Disulfide bond</keyword>
<gene>
    <name evidence="7" type="ORF">SAMN04487940_10319</name>
</gene>
<proteinExistence type="predicted"/>
<dbReference type="InterPro" id="IPR041205">
    <property type="entry name" value="ScsC_N"/>
</dbReference>
<evidence type="ECO:0000313" key="8">
    <source>
        <dbReference type="Proteomes" id="UP000182932"/>
    </source>
</evidence>
<dbReference type="PROSITE" id="PS51352">
    <property type="entry name" value="THIOREDOXIN_2"/>
    <property type="match status" value="1"/>
</dbReference>
<dbReference type="SUPFAM" id="SSF52833">
    <property type="entry name" value="Thioredoxin-like"/>
    <property type="match status" value="1"/>
</dbReference>
<evidence type="ECO:0000259" key="6">
    <source>
        <dbReference type="PROSITE" id="PS51352"/>
    </source>
</evidence>
<keyword evidence="8" id="KW-1185">Reference proteome</keyword>
<feature type="chain" id="PRO_5037146958" evidence="5">
    <location>
        <begin position="23"/>
        <end position="251"/>
    </location>
</feature>
<name>A0A975ZME5_9RHOB</name>
<dbReference type="EMBL" id="FNYY01000003">
    <property type="protein sequence ID" value="SEJ03399.1"/>
    <property type="molecule type" value="Genomic_DNA"/>
</dbReference>
<dbReference type="GO" id="GO:0016491">
    <property type="term" value="F:oxidoreductase activity"/>
    <property type="evidence" value="ECO:0007669"/>
    <property type="project" value="UniProtKB-KW"/>
</dbReference>
<sequence>MTRFLTATALAATLACAGPALATDLTEMTEAERDAFGAAVRAYLMENPQVIIEAVNELERRQQAARGDRDLDLIAANRSDIFDDGFSHVGGNPEGDVTLVEFIDYRCGYCRKAHEEVKELIESDGNIRFIVKEFPILGPDSLESSKFAIAVLEVAGDAAYESAHDALIKLGGTVNETALRRLAETLGLDAEAVLAEMESDRVAQRIAETRALAQRLQINGTPTFVLEDSLLRGYLPLDAMRQVVAQERAEG</sequence>
<organism evidence="7 8">
    <name type="scientific">Marinovum algicola</name>
    <dbReference type="NCBI Taxonomy" id="42444"/>
    <lineage>
        <taxon>Bacteria</taxon>
        <taxon>Pseudomonadati</taxon>
        <taxon>Pseudomonadota</taxon>
        <taxon>Alphaproteobacteria</taxon>
        <taxon>Rhodobacterales</taxon>
        <taxon>Roseobacteraceae</taxon>
        <taxon>Marinovum</taxon>
    </lineage>
</organism>
<keyword evidence="2" id="KW-0560">Oxidoreductase</keyword>
<feature type="domain" description="Thioredoxin" evidence="6">
    <location>
        <begin position="62"/>
        <end position="249"/>
    </location>
</feature>
<dbReference type="CDD" id="cd03023">
    <property type="entry name" value="DsbA_Com1_like"/>
    <property type="match status" value="1"/>
</dbReference>
<keyword evidence="7" id="KW-0413">Isomerase</keyword>
<evidence type="ECO:0000256" key="3">
    <source>
        <dbReference type="ARBA" id="ARBA00023157"/>
    </source>
</evidence>
<dbReference type="GO" id="GO:0016853">
    <property type="term" value="F:isomerase activity"/>
    <property type="evidence" value="ECO:0007669"/>
    <property type="project" value="UniProtKB-KW"/>
</dbReference>
<dbReference type="Pfam" id="PF01323">
    <property type="entry name" value="DSBA"/>
    <property type="match status" value="1"/>
</dbReference>
<accession>A0A975ZME5</accession>
<dbReference type="Gene3D" id="3.40.30.10">
    <property type="entry name" value="Glutaredoxin"/>
    <property type="match status" value="1"/>
</dbReference>
<feature type="signal peptide" evidence="5">
    <location>
        <begin position="1"/>
        <end position="22"/>
    </location>
</feature>
<keyword evidence="1 5" id="KW-0732">Signal</keyword>
<dbReference type="AlphaFoldDB" id="A0A975ZME5"/>
<evidence type="ECO:0000256" key="1">
    <source>
        <dbReference type="ARBA" id="ARBA00022729"/>
    </source>
</evidence>
<dbReference type="Proteomes" id="UP000182932">
    <property type="component" value="Unassembled WGS sequence"/>
</dbReference>
<dbReference type="RefSeq" id="WP_074835477.1">
    <property type="nucleotide sequence ID" value="NZ_CATLQZ010000026.1"/>
</dbReference>
<keyword evidence="4" id="KW-0676">Redox-active center</keyword>
<protein>
    <submittedName>
        <fullName evidence="7">Protein-disulfide isomerase</fullName>
    </submittedName>
</protein>
<evidence type="ECO:0000313" key="7">
    <source>
        <dbReference type="EMBL" id="SEJ03399.1"/>
    </source>
</evidence>
<comment type="caution">
    <text evidence="7">The sequence shown here is derived from an EMBL/GenBank/DDBJ whole genome shotgun (WGS) entry which is preliminary data.</text>
</comment>